<protein>
    <submittedName>
        <fullName evidence="2">Uncharacterized protein</fullName>
    </submittedName>
</protein>
<sequence length="113" mass="12368">MVANAIPCTLIAGLSYLATIMLGTFSLRGRRVRRVWHTRLFAFTVILTLLAAALSFPTHWQRGVLLLAALVPLALLPWASRPVLKHPERHIAIGLSAAPFYLSATVLWVLGAT</sequence>
<accession>A0ABX6JXW2</accession>
<keyword evidence="3" id="KW-1185">Reference proteome</keyword>
<feature type="transmembrane region" description="Helical" evidence="1">
    <location>
        <begin position="6"/>
        <end position="27"/>
    </location>
</feature>
<proteinExistence type="predicted"/>
<reference evidence="2 3" key="1">
    <citation type="submission" date="2020-03" db="EMBL/GenBank/DDBJ databases">
        <title>Leucobacter sp. nov., isolated from beetles.</title>
        <authorList>
            <person name="Hyun D.-W."/>
            <person name="Bae J.-W."/>
        </authorList>
    </citation>
    <scope>NUCLEOTIDE SEQUENCE [LARGE SCALE GENOMIC DNA]</scope>
    <source>
        <strain evidence="2 3">HDW9A</strain>
    </source>
</reference>
<keyword evidence="1" id="KW-0472">Membrane</keyword>
<feature type="transmembrane region" description="Helical" evidence="1">
    <location>
        <begin position="39"/>
        <end position="56"/>
    </location>
</feature>
<dbReference type="RefSeq" id="WP_166331412.1">
    <property type="nucleotide sequence ID" value="NZ_CP049933.1"/>
</dbReference>
<evidence type="ECO:0000313" key="3">
    <source>
        <dbReference type="Proteomes" id="UP000503441"/>
    </source>
</evidence>
<dbReference type="EMBL" id="CP049933">
    <property type="protein sequence ID" value="QIM19167.1"/>
    <property type="molecule type" value="Genomic_DNA"/>
</dbReference>
<evidence type="ECO:0000313" key="2">
    <source>
        <dbReference type="EMBL" id="QIM19167.1"/>
    </source>
</evidence>
<name>A0ABX6JXW2_9MICO</name>
<feature type="transmembrane region" description="Helical" evidence="1">
    <location>
        <begin position="62"/>
        <end position="79"/>
    </location>
</feature>
<organism evidence="2 3">
    <name type="scientific">Leucobacter coleopterorum</name>
    <dbReference type="NCBI Taxonomy" id="2714933"/>
    <lineage>
        <taxon>Bacteria</taxon>
        <taxon>Bacillati</taxon>
        <taxon>Actinomycetota</taxon>
        <taxon>Actinomycetes</taxon>
        <taxon>Micrococcales</taxon>
        <taxon>Microbacteriaceae</taxon>
        <taxon>Leucobacter</taxon>
    </lineage>
</organism>
<feature type="transmembrane region" description="Helical" evidence="1">
    <location>
        <begin position="91"/>
        <end position="110"/>
    </location>
</feature>
<keyword evidence="1" id="KW-1133">Transmembrane helix</keyword>
<keyword evidence="1" id="KW-0812">Transmembrane</keyword>
<dbReference type="Proteomes" id="UP000503441">
    <property type="component" value="Chromosome"/>
</dbReference>
<evidence type="ECO:0000256" key="1">
    <source>
        <dbReference type="SAM" id="Phobius"/>
    </source>
</evidence>
<gene>
    <name evidence="2" type="ORF">G7066_12390</name>
</gene>